<comment type="caution">
    <text evidence="1">The sequence shown here is derived from an EMBL/GenBank/DDBJ whole genome shotgun (WGS) entry which is preliminary data.</text>
</comment>
<reference evidence="1 2" key="1">
    <citation type="submission" date="2023-08" db="EMBL/GenBank/DDBJ databases">
        <title>A Necator americanus chromosomal reference genome.</title>
        <authorList>
            <person name="Ilik V."/>
            <person name="Petrzelkova K.J."/>
            <person name="Pardy F."/>
            <person name="Fuh T."/>
            <person name="Niatou-Singa F.S."/>
            <person name="Gouil Q."/>
            <person name="Baker L."/>
            <person name="Ritchie M.E."/>
            <person name="Jex A.R."/>
            <person name="Gazzola D."/>
            <person name="Li H."/>
            <person name="Toshio Fujiwara R."/>
            <person name="Zhan B."/>
            <person name="Aroian R.V."/>
            <person name="Pafco B."/>
            <person name="Schwarz E.M."/>
        </authorList>
    </citation>
    <scope>NUCLEOTIDE SEQUENCE [LARGE SCALE GENOMIC DNA]</scope>
    <source>
        <strain evidence="1 2">Aroian</strain>
        <tissue evidence="1">Whole animal</tissue>
    </source>
</reference>
<accession>A0ABR1DR20</accession>
<dbReference type="Proteomes" id="UP001303046">
    <property type="component" value="Unassembled WGS sequence"/>
</dbReference>
<keyword evidence="2" id="KW-1185">Reference proteome</keyword>
<dbReference type="EMBL" id="JAVFWL010000004">
    <property type="protein sequence ID" value="KAK6752892.1"/>
    <property type="molecule type" value="Genomic_DNA"/>
</dbReference>
<organism evidence="1 2">
    <name type="scientific">Necator americanus</name>
    <name type="common">Human hookworm</name>
    <dbReference type="NCBI Taxonomy" id="51031"/>
    <lineage>
        <taxon>Eukaryota</taxon>
        <taxon>Metazoa</taxon>
        <taxon>Ecdysozoa</taxon>
        <taxon>Nematoda</taxon>
        <taxon>Chromadorea</taxon>
        <taxon>Rhabditida</taxon>
        <taxon>Rhabditina</taxon>
        <taxon>Rhabditomorpha</taxon>
        <taxon>Strongyloidea</taxon>
        <taxon>Ancylostomatidae</taxon>
        <taxon>Bunostominae</taxon>
        <taxon>Necator</taxon>
    </lineage>
</organism>
<evidence type="ECO:0000313" key="2">
    <source>
        <dbReference type="Proteomes" id="UP001303046"/>
    </source>
</evidence>
<protein>
    <submittedName>
        <fullName evidence="1">Uncharacterized protein</fullName>
    </submittedName>
</protein>
<sequence length="127" mass="14520">MTKKSLDDDHQRFLMSDKMLQYIRISERTSVSGSGYQFEVNLHSGNLVNAMVTFESVTPVCTRHLDSSRNHHDVCYRLSLAQHARSGLHPRRLIVIRRKFLAAGPIFHVLKREEVTNLGNGIDEKST</sequence>
<evidence type="ECO:0000313" key="1">
    <source>
        <dbReference type="EMBL" id="KAK6752892.1"/>
    </source>
</evidence>
<name>A0ABR1DR20_NECAM</name>
<gene>
    <name evidence="1" type="primary">Necator_chrIV.g17269</name>
    <name evidence="1" type="ORF">RB195_003971</name>
</gene>
<proteinExistence type="predicted"/>